<dbReference type="PANTHER" id="PTHR43490">
    <property type="entry name" value="(+)-NEOMENTHOL DEHYDROGENASE"/>
    <property type="match status" value="1"/>
</dbReference>
<accession>A0A9D5CSG1</accession>
<dbReference type="PRINTS" id="PR00081">
    <property type="entry name" value="GDHRDH"/>
</dbReference>
<evidence type="ECO:0000256" key="2">
    <source>
        <dbReference type="ARBA" id="ARBA00022857"/>
    </source>
</evidence>
<evidence type="ECO:0000256" key="1">
    <source>
        <dbReference type="ARBA" id="ARBA00006484"/>
    </source>
</evidence>
<dbReference type="AlphaFoldDB" id="A0A9D5CSG1"/>
<reference evidence="4" key="1">
    <citation type="submission" date="2021-03" db="EMBL/GenBank/DDBJ databases">
        <authorList>
            <person name="Li Z."/>
            <person name="Yang C."/>
        </authorList>
    </citation>
    <scope>NUCLEOTIDE SEQUENCE</scope>
    <source>
        <strain evidence="4">Dzin_1.0</strain>
        <tissue evidence="4">Leaf</tissue>
    </source>
</reference>
<dbReference type="OrthoDB" id="1933717at2759"/>
<dbReference type="Proteomes" id="UP001085076">
    <property type="component" value="Miscellaneous, Linkage group lg03"/>
</dbReference>
<dbReference type="GO" id="GO:0016020">
    <property type="term" value="C:membrane"/>
    <property type="evidence" value="ECO:0007669"/>
    <property type="project" value="TreeGrafter"/>
</dbReference>
<name>A0A9D5CSG1_9LILI</name>
<keyword evidence="3" id="KW-0560">Oxidoreductase</keyword>
<evidence type="ECO:0000313" key="4">
    <source>
        <dbReference type="EMBL" id="KAJ0978074.1"/>
    </source>
</evidence>
<comment type="caution">
    <text evidence="4">The sequence shown here is derived from an EMBL/GenBank/DDBJ whole genome shotgun (WGS) entry which is preliminary data.</text>
</comment>
<dbReference type="InterPro" id="IPR020904">
    <property type="entry name" value="Sc_DH/Rdtase_CS"/>
</dbReference>
<dbReference type="PANTHER" id="PTHR43490:SF73">
    <property type="entry name" value="OS07G0685800 PROTEIN"/>
    <property type="match status" value="1"/>
</dbReference>
<proteinExistence type="inferred from homology"/>
<sequence length="197" mass="22222">MRIPGEKIRQELTDIDHLSEKLIEDVLQRFLEDLKNEKLDAGGWPMMLPSYSMSKVALNAYTRMLAKRHQGMCINCVRPGHVKTDLNFNTGVMAPEDEPKGSVMLALLPPGGPSGSYFDRLPWLSFEGGLACVHLSCWNVAVKLQILETNRNISDIAAMKSFAFLVMMQLTDGNERSKHTQKIENRNVTNKTLRSFL</sequence>
<dbReference type="Gene3D" id="3.40.50.720">
    <property type="entry name" value="NAD(P)-binding Rossmann-like Domain"/>
    <property type="match status" value="1"/>
</dbReference>
<reference evidence="4" key="2">
    <citation type="journal article" date="2022" name="Hortic Res">
        <title>The genome of Dioscorea zingiberensis sheds light on the biosynthesis, origin and evolution of the medicinally important diosgenin saponins.</title>
        <authorList>
            <person name="Li Y."/>
            <person name="Tan C."/>
            <person name="Li Z."/>
            <person name="Guo J."/>
            <person name="Li S."/>
            <person name="Chen X."/>
            <person name="Wang C."/>
            <person name="Dai X."/>
            <person name="Yang H."/>
            <person name="Song W."/>
            <person name="Hou L."/>
            <person name="Xu J."/>
            <person name="Tong Z."/>
            <person name="Xu A."/>
            <person name="Yuan X."/>
            <person name="Wang W."/>
            <person name="Yang Q."/>
            <person name="Chen L."/>
            <person name="Sun Z."/>
            <person name="Wang K."/>
            <person name="Pan B."/>
            <person name="Chen J."/>
            <person name="Bao Y."/>
            <person name="Liu F."/>
            <person name="Qi X."/>
            <person name="Gang D.R."/>
            <person name="Wen J."/>
            <person name="Li J."/>
        </authorList>
    </citation>
    <scope>NUCLEOTIDE SEQUENCE</scope>
    <source>
        <strain evidence="4">Dzin_1.0</strain>
    </source>
</reference>
<dbReference type="InterPro" id="IPR036291">
    <property type="entry name" value="NAD(P)-bd_dom_sf"/>
</dbReference>
<dbReference type="GO" id="GO:0016491">
    <property type="term" value="F:oxidoreductase activity"/>
    <property type="evidence" value="ECO:0007669"/>
    <property type="project" value="UniProtKB-KW"/>
</dbReference>
<keyword evidence="5" id="KW-1185">Reference proteome</keyword>
<protein>
    <submittedName>
        <fullName evidence="4">Uncharacterized protein</fullName>
    </submittedName>
</protein>
<dbReference type="InterPro" id="IPR002347">
    <property type="entry name" value="SDR_fam"/>
</dbReference>
<gene>
    <name evidence="4" type="ORF">J5N97_013548</name>
</gene>
<evidence type="ECO:0000313" key="5">
    <source>
        <dbReference type="Proteomes" id="UP001085076"/>
    </source>
</evidence>
<evidence type="ECO:0000256" key="3">
    <source>
        <dbReference type="ARBA" id="ARBA00023002"/>
    </source>
</evidence>
<organism evidence="4 5">
    <name type="scientific">Dioscorea zingiberensis</name>
    <dbReference type="NCBI Taxonomy" id="325984"/>
    <lineage>
        <taxon>Eukaryota</taxon>
        <taxon>Viridiplantae</taxon>
        <taxon>Streptophyta</taxon>
        <taxon>Embryophyta</taxon>
        <taxon>Tracheophyta</taxon>
        <taxon>Spermatophyta</taxon>
        <taxon>Magnoliopsida</taxon>
        <taxon>Liliopsida</taxon>
        <taxon>Dioscoreales</taxon>
        <taxon>Dioscoreaceae</taxon>
        <taxon>Dioscorea</taxon>
    </lineage>
</organism>
<dbReference type="SUPFAM" id="SSF51735">
    <property type="entry name" value="NAD(P)-binding Rossmann-fold domains"/>
    <property type="match status" value="1"/>
</dbReference>
<dbReference type="EMBL" id="JAGGNH010000003">
    <property type="protein sequence ID" value="KAJ0978074.1"/>
    <property type="molecule type" value="Genomic_DNA"/>
</dbReference>
<dbReference type="PROSITE" id="PS00061">
    <property type="entry name" value="ADH_SHORT"/>
    <property type="match status" value="1"/>
</dbReference>
<comment type="similarity">
    <text evidence="1">Belongs to the short-chain dehydrogenases/reductases (SDR) family.</text>
</comment>
<keyword evidence="2" id="KW-0521">NADP</keyword>